<dbReference type="Pfam" id="PF14432">
    <property type="entry name" value="DYW_deaminase"/>
    <property type="match status" value="1"/>
</dbReference>
<dbReference type="Proteomes" id="UP001189122">
    <property type="component" value="Unassembled WGS sequence"/>
</dbReference>
<gene>
    <name evidence="4" type="ORF">SI7747_05006044</name>
</gene>
<dbReference type="InterPro" id="IPR046960">
    <property type="entry name" value="PPR_At4g14850-like_plant"/>
</dbReference>
<proteinExistence type="predicted"/>
<keyword evidence="5" id="KW-1185">Reference proteome</keyword>
<dbReference type="GO" id="GO:0008270">
    <property type="term" value="F:zinc ion binding"/>
    <property type="evidence" value="ECO:0007669"/>
    <property type="project" value="InterPro"/>
</dbReference>
<feature type="repeat" description="PPR" evidence="2">
    <location>
        <begin position="305"/>
        <end position="339"/>
    </location>
</feature>
<feature type="repeat" description="PPR" evidence="2">
    <location>
        <begin position="171"/>
        <end position="201"/>
    </location>
</feature>
<keyword evidence="1" id="KW-0677">Repeat</keyword>
<dbReference type="InterPro" id="IPR002885">
    <property type="entry name" value="PPR_rpt"/>
</dbReference>
<evidence type="ECO:0000256" key="1">
    <source>
        <dbReference type="ARBA" id="ARBA00022737"/>
    </source>
</evidence>
<feature type="domain" description="DYW" evidence="3">
    <location>
        <begin position="492"/>
        <end position="543"/>
    </location>
</feature>
<dbReference type="InterPro" id="IPR046849">
    <property type="entry name" value="E2_motif"/>
</dbReference>
<dbReference type="GO" id="GO:0003723">
    <property type="term" value="F:RNA binding"/>
    <property type="evidence" value="ECO:0007669"/>
    <property type="project" value="InterPro"/>
</dbReference>
<accession>A0A7I8IR30</accession>
<dbReference type="Pfam" id="PF01535">
    <property type="entry name" value="PPR"/>
    <property type="match status" value="2"/>
</dbReference>
<feature type="repeat" description="PPR" evidence="2">
    <location>
        <begin position="202"/>
        <end position="236"/>
    </location>
</feature>
<evidence type="ECO:0000256" key="2">
    <source>
        <dbReference type="PROSITE-ProRule" id="PRU00708"/>
    </source>
</evidence>
<dbReference type="NCBIfam" id="TIGR00756">
    <property type="entry name" value="PPR"/>
    <property type="match status" value="4"/>
</dbReference>
<protein>
    <recommendedName>
        <fullName evidence="3">DYW domain-containing protein</fullName>
    </recommendedName>
</protein>
<dbReference type="AlphaFoldDB" id="A0A7I8IR30"/>
<dbReference type="FunFam" id="1.25.40.10:FF:000242">
    <property type="entry name" value="Pentatricopeptide repeat-containing protein"/>
    <property type="match status" value="1"/>
</dbReference>
<dbReference type="Gene3D" id="1.25.40.10">
    <property type="entry name" value="Tetratricopeptide repeat domain"/>
    <property type="match status" value="2"/>
</dbReference>
<dbReference type="PROSITE" id="PS51375">
    <property type="entry name" value="PPR"/>
    <property type="match status" value="3"/>
</dbReference>
<dbReference type="InterPro" id="IPR011990">
    <property type="entry name" value="TPR-like_helical_dom_sf"/>
</dbReference>
<name>A0A7I8IR30_SPIIN</name>
<dbReference type="Pfam" id="PF20430">
    <property type="entry name" value="Eplus_motif"/>
    <property type="match status" value="1"/>
</dbReference>
<dbReference type="Pfam" id="PF13041">
    <property type="entry name" value="PPR_2"/>
    <property type="match status" value="2"/>
</dbReference>
<evidence type="ECO:0000313" key="4">
    <source>
        <dbReference type="EMBL" id="CAA2619875.1"/>
    </source>
</evidence>
<dbReference type="PANTHER" id="PTHR47926:SF537">
    <property type="entry name" value="PENTACOTRIPEPTIDE-REPEAT REGION OF PRORP DOMAIN-CONTAINING PROTEIN"/>
    <property type="match status" value="1"/>
</dbReference>
<dbReference type="GO" id="GO:0009451">
    <property type="term" value="P:RNA modification"/>
    <property type="evidence" value="ECO:0007669"/>
    <property type="project" value="InterPro"/>
</dbReference>
<dbReference type="EMBL" id="LR743592">
    <property type="protein sequence ID" value="CAA2619875.1"/>
    <property type="molecule type" value="Genomic_DNA"/>
</dbReference>
<evidence type="ECO:0000313" key="5">
    <source>
        <dbReference type="Proteomes" id="UP001189122"/>
    </source>
</evidence>
<sequence>MLFVTTRLVGQHPLLPLLRPIFTLFPLPSSCSLLPHEPISIRHPLLAALSSCRSPEEVRCLHARLVTSGLAATLSSPGPFQLPPQDRQLSLLLFRYLLRPFSPRPQPVYLPFKDADEGLAVVMEAEQVRGQAARWGLGANLFVCNVVIRLYGSWGMMEEAERVFKECSARDLFSWNSLMGGYVGVGEMQRARILFGEMRKRDVVSWSTVIAGYVQEGSFMEAMELFHDMQLSGVAPNEFTLTSILTACANLVALDQGRWVHSYINRAKINLNERLLAGLIDMYAKCGEINWALKVFYEEGISKRTVWPWNAMLGGFAIHGMAGDAVDLFERMRSERIAPNKVTFISLLSACSHGSFLDEGRTYFELMKGVYGIDQKLSIMAEEFISLMPISPDFIIWSALLNACRIHRNIDRAEESEELSRNWTPNRSGRWTGARDIRNEVEISGSKKTPGWSSIELSGMFHQFLVGDQSHPQAKQIYSFLDELSIKLKKAGYEPELGEVLVDIDEEDKETALSIHSEKLAIAFGLMNTEVGTVIRIVKNLRGPKKSQERLTVIFYSYGNYL</sequence>
<reference evidence="4 5" key="1">
    <citation type="submission" date="2019-12" db="EMBL/GenBank/DDBJ databases">
        <authorList>
            <person name="Scholz U."/>
            <person name="Mascher M."/>
            <person name="Fiebig A."/>
        </authorList>
    </citation>
    <scope>NUCLEOTIDE SEQUENCE</scope>
</reference>
<dbReference type="EMBL" id="CACRZD030000005">
    <property type="protein sequence ID" value="CAA6659622.1"/>
    <property type="molecule type" value="Genomic_DNA"/>
</dbReference>
<evidence type="ECO:0000259" key="3">
    <source>
        <dbReference type="Pfam" id="PF14432"/>
    </source>
</evidence>
<dbReference type="FunFam" id="1.25.40.10:FF:000348">
    <property type="entry name" value="Pentatricopeptide repeat-containing protein chloroplastic"/>
    <property type="match status" value="1"/>
</dbReference>
<dbReference type="InterPro" id="IPR032867">
    <property type="entry name" value="DYW_dom"/>
</dbReference>
<organism evidence="4">
    <name type="scientific">Spirodela intermedia</name>
    <name type="common">Intermediate duckweed</name>
    <dbReference type="NCBI Taxonomy" id="51605"/>
    <lineage>
        <taxon>Eukaryota</taxon>
        <taxon>Viridiplantae</taxon>
        <taxon>Streptophyta</taxon>
        <taxon>Embryophyta</taxon>
        <taxon>Tracheophyta</taxon>
        <taxon>Spermatophyta</taxon>
        <taxon>Magnoliopsida</taxon>
        <taxon>Liliopsida</taxon>
        <taxon>Araceae</taxon>
        <taxon>Lemnoideae</taxon>
        <taxon>Spirodela</taxon>
    </lineage>
</organism>
<dbReference type="PANTHER" id="PTHR47926">
    <property type="entry name" value="PENTATRICOPEPTIDE REPEAT-CONTAINING PROTEIN"/>
    <property type="match status" value="1"/>
</dbReference>